<dbReference type="NCBIfam" id="TIGR00619">
    <property type="entry name" value="sbcd"/>
    <property type="match status" value="1"/>
</dbReference>
<keyword evidence="4 8" id="KW-0540">Nuclease</keyword>
<dbReference type="AlphaFoldDB" id="A0A841RIA5"/>
<evidence type="ECO:0000313" key="12">
    <source>
        <dbReference type="Proteomes" id="UP000572212"/>
    </source>
</evidence>
<accession>A0A841RIA5</accession>
<feature type="domain" description="Nuclease SbcCD subunit D C-terminal" evidence="10">
    <location>
        <begin position="265"/>
        <end position="353"/>
    </location>
</feature>
<protein>
    <recommendedName>
        <fullName evidence="3 8">Nuclease SbcCD subunit D</fullName>
    </recommendedName>
</protein>
<evidence type="ECO:0000256" key="8">
    <source>
        <dbReference type="RuleBase" id="RU363069"/>
    </source>
</evidence>
<evidence type="ECO:0000256" key="7">
    <source>
        <dbReference type="ARBA" id="ARBA00023172"/>
    </source>
</evidence>
<dbReference type="InterPro" id="IPR029052">
    <property type="entry name" value="Metallo-depent_PP-like"/>
</dbReference>
<dbReference type="RefSeq" id="WP_184243968.1">
    <property type="nucleotide sequence ID" value="NZ_BAAACU010000022.1"/>
</dbReference>
<feature type="domain" description="Calcineurin-like phosphoesterase" evidence="9">
    <location>
        <begin position="1"/>
        <end position="217"/>
    </location>
</feature>
<dbReference type="PANTHER" id="PTHR30337:SF0">
    <property type="entry name" value="NUCLEASE SBCCD SUBUNIT D"/>
    <property type="match status" value="1"/>
</dbReference>
<organism evidence="11 12">
    <name type="scientific">Gracilibacillus halotolerans</name>
    <dbReference type="NCBI Taxonomy" id="74386"/>
    <lineage>
        <taxon>Bacteria</taxon>
        <taxon>Bacillati</taxon>
        <taxon>Bacillota</taxon>
        <taxon>Bacilli</taxon>
        <taxon>Bacillales</taxon>
        <taxon>Bacillaceae</taxon>
        <taxon>Gracilibacillus</taxon>
    </lineage>
</organism>
<dbReference type="GO" id="GO:0004519">
    <property type="term" value="F:endonuclease activity"/>
    <property type="evidence" value="ECO:0007669"/>
    <property type="project" value="UniProtKB-KW"/>
</dbReference>
<dbReference type="InterPro" id="IPR050535">
    <property type="entry name" value="DNA_Repair-Maintenance_Comp"/>
</dbReference>
<evidence type="ECO:0000256" key="5">
    <source>
        <dbReference type="ARBA" id="ARBA00022801"/>
    </source>
</evidence>
<dbReference type="GO" id="GO:0006310">
    <property type="term" value="P:DNA recombination"/>
    <property type="evidence" value="ECO:0007669"/>
    <property type="project" value="UniProtKB-KW"/>
</dbReference>
<keyword evidence="8" id="KW-0255">Endonuclease</keyword>
<keyword evidence="7 8" id="KW-0233">DNA recombination</keyword>
<dbReference type="InterPro" id="IPR026843">
    <property type="entry name" value="SbcD_C"/>
</dbReference>
<keyword evidence="5 8" id="KW-0378">Hydrolase</keyword>
<evidence type="ECO:0000256" key="3">
    <source>
        <dbReference type="ARBA" id="ARBA00013365"/>
    </source>
</evidence>
<dbReference type="Pfam" id="PF12320">
    <property type="entry name" value="SbcD_C"/>
    <property type="match status" value="1"/>
</dbReference>
<gene>
    <name evidence="8" type="primary">sbcD</name>
    <name evidence="11" type="ORF">GGQ92_000364</name>
</gene>
<dbReference type="Pfam" id="PF00149">
    <property type="entry name" value="Metallophos"/>
    <property type="match status" value="1"/>
</dbReference>
<evidence type="ECO:0000259" key="9">
    <source>
        <dbReference type="Pfam" id="PF00149"/>
    </source>
</evidence>
<keyword evidence="12" id="KW-1185">Reference proteome</keyword>
<dbReference type="SUPFAM" id="SSF56300">
    <property type="entry name" value="Metallo-dependent phosphatases"/>
    <property type="match status" value="1"/>
</dbReference>
<evidence type="ECO:0000313" key="11">
    <source>
        <dbReference type="EMBL" id="MBB6511597.1"/>
    </source>
</evidence>
<comment type="caution">
    <text evidence="11">The sequence shown here is derived from an EMBL/GenBank/DDBJ whole genome shotgun (WGS) entry which is preliminary data.</text>
</comment>
<dbReference type="PANTHER" id="PTHR30337">
    <property type="entry name" value="COMPONENT OF ATP-DEPENDENT DSDNA EXONUCLEASE"/>
    <property type="match status" value="1"/>
</dbReference>
<dbReference type="InterPro" id="IPR004843">
    <property type="entry name" value="Calcineurin-like_PHP"/>
</dbReference>
<keyword evidence="8" id="KW-0235">DNA replication</keyword>
<dbReference type="Gene3D" id="3.60.21.10">
    <property type="match status" value="1"/>
</dbReference>
<comment type="subunit">
    <text evidence="2 8">Heterodimer of SbcC and SbcD.</text>
</comment>
<reference evidence="11 12" key="1">
    <citation type="submission" date="2020-08" db="EMBL/GenBank/DDBJ databases">
        <title>Genomic Encyclopedia of Type Strains, Phase IV (KMG-IV): sequencing the most valuable type-strain genomes for metagenomic binning, comparative biology and taxonomic classification.</title>
        <authorList>
            <person name="Goeker M."/>
        </authorList>
    </citation>
    <scope>NUCLEOTIDE SEQUENCE [LARGE SCALE GENOMIC DNA]</scope>
    <source>
        <strain evidence="11 12">DSM 11805</strain>
    </source>
</reference>
<dbReference type="InterPro" id="IPR041796">
    <property type="entry name" value="Mre11_N"/>
</dbReference>
<evidence type="ECO:0000256" key="1">
    <source>
        <dbReference type="ARBA" id="ARBA00010555"/>
    </source>
</evidence>
<sequence length="383" mass="44281">MKFIHTADWHLGKMVHGLHMTEDQSYILQQFLNIVKQEKPDAVIVAGDLYDRAIPPKEAVDLLDNIFTSISKKFEIPLIAISGNHDSPNRLRFGSSLFRKHQLHLTTHLEEAFTPIRIGTSETAHIYTIPYTEPFEARQYFEDDTITTHQQAMERIINEITNKMDYSAINILVSHAFIRGGTETDSEEQLTMVGNTPSIDSRLFQPFDYIALGHLHRSQYVDDEKIRYSGSILKYSFSEAKDTKSVTVVDVSKAEKKIKQIPLQPKRDLKWISGYFDEIITGSILPPTEDYIGIELLDDGQLIDPVSKLRTIYPNLLHLEKRTMKNDNRTTEQESIRKKREMSHEELFAAFYNDIKGQAISTERKKIIQEVTERLMHEEREID</sequence>
<dbReference type="InterPro" id="IPR004593">
    <property type="entry name" value="SbcD"/>
</dbReference>
<proteinExistence type="inferred from homology"/>
<name>A0A841RIA5_9BACI</name>
<evidence type="ECO:0000256" key="2">
    <source>
        <dbReference type="ARBA" id="ARBA00011322"/>
    </source>
</evidence>
<evidence type="ECO:0000259" key="10">
    <source>
        <dbReference type="Pfam" id="PF12320"/>
    </source>
</evidence>
<comment type="similarity">
    <text evidence="1 8">Belongs to the SbcD family.</text>
</comment>
<comment type="function">
    <text evidence="8">SbcCD cleaves DNA hairpin structures. These structures can inhibit DNA replication and are intermediates in certain DNA recombination reactions. The complex acts as a 3'-&gt;5' double strand exonuclease that can open hairpins. It also has a 5' single-strand endonuclease activity.</text>
</comment>
<dbReference type="Proteomes" id="UP000572212">
    <property type="component" value="Unassembled WGS sequence"/>
</dbReference>
<keyword evidence="6 8" id="KW-0269">Exonuclease</keyword>
<dbReference type="GO" id="GO:0008408">
    <property type="term" value="F:3'-5' exonuclease activity"/>
    <property type="evidence" value="ECO:0007669"/>
    <property type="project" value="InterPro"/>
</dbReference>
<evidence type="ECO:0000256" key="6">
    <source>
        <dbReference type="ARBA" id="ARBA00022839"/>
    </source>
</evidence>
<dbReference type="CDD" id="cd00840">
    <property type="entry name" value="MPP_Mre11_N"/>
    <property type="match status" value="1"/>
</dbReference>
<evidence type="ECO:0000256" key="4">
    <source>
        <dbReference type="ARBA" id="ARBA00022722"/>
    </source>
</evidence>
<dbReference type="GO" id="GO:0006260">
    <property type="term" value="P:DNA replication"/>
    <property type="evidence" value="ECO:0007669"/>
    <property type="project" value="UniProtKB-KW"/>
</dbReference>
<dbReference type="EMBL" id="JACHON010000001">
    <property type="protein sequence ID" value="MBB6511597.1"/>
    <property type="molecule type" value="Genomic_DNA"/>
</dbReference>